<dbReference type="Proteomes" id="UP000028252">
    <property type="component" value="Unassembled WGS sequence"/>
</dbReference>
<dbReference type="AlphaFoldDB" id="A0A081FWD3"/>
<organism evidence="6 7">
    <name type="scientific">Marinobacterium lacunae</name>
    <dbReference type="NCBI Taxonomy" id="1232683"/>
    <lineage>
        <taxon>Bacteria</taxon>
        <taxon>Pseudomonadati</taxon>
        <taxon>Pseudomonadota</taxon>
        <taxon>Gammaproteobacteria</taxon>
        <taxon>Oceanospirillales</taxon>
        <taxon>Oceanospirillaceae</taxon>
        <taxon>Marinobacterium</taxon>
    </lineage>
</organism>
<dbReference type="Pfam" id="PF10672">
    <property type="entry name" value="Methyltrans_SAM"/>
    <property type="match status" value="1"/>
</dbReference>
<evidence type="ECO:0000256" key="3">
    <source>
        <dbReference type="ARBA" id="ARBA00022679"/>
    </source>
</evidence>
<accession>A0A081FWD3</accession>
<dbReference type="SUPFAM" id="SSF53335">
    <property type="entry name" value="S-adenosyl-L-methionine-dependent methyltransferases"/>
    <property type="match status" value="1"/>
</dbReference>
<dbReference type="EMBL" id="JMQN01000045">
    <property type="protein sequence ID" value="KEA62838.1"/>
    <property type="molecule type" value="Genomic_DNA"/>
</dbReference>
<dbReference type="eggNOG" id="COG1092">
    <property type="taxonomic scope" value="Bacteria"/>
</dbReference>
<dbReference type="PANTHER" id="PTHR43042:SF3">
    <property type="entry name" value="RIBOSOMAL RNA LARGE SUBUNIT METHYLTRANSFERASE YWBD-RELATED"/>
    <property type="match status" value="1"/>
</dbReference>
<keyword evidence="3 6" id="KW-0808">Transferase</keyword>
<dbReference type="OrthoDB" id="9805492at2"/>
<name>A0A081FWD3_9GAMM</name>
<dbReference type="GO" id="GO:0032259">
    <property type="term" value="P:methylation"/>
    <property type="evidence" value="ECO:0007669"/>
    <property type="project" value="UniProtKB-KW"/>
</dbReference>
<evidence type="ECO:0000313" key="6">
    <source>
        <dbReference type="EMBL" id="KEA62838.1"/>
    </source>
</evidence>
<dbReference type="RefSeq" id="WP_036189858.1">
    <property type="nucleotide sequence ID" value="NZ_JMQN01000045.1"/>
</dbReference>
<dbReference type="PANTHER" id="PTHR43042">
    <property type="entry name" value="SAM-DEPENDENT METHYLTRANSFERASE"/>
    <property type="match status" value="1"/>
</dbReference>
<feature type="domain" description="S-adenosylmethionine-dependent methyltransferase" evidence="5">
    <location>
        <begin position="20"/>
        <end position="298"/>
    </location>
</feature>
<keyword evidence="2 6" id="KW-0489">Methyltransferase</keyword>
<dbReference type="InterPro" id="IPR019614">
    <property type="entry name" value="SAM-dep_methyl-trfase"/>
</dbReference>
<evidence type="ECO:0000256" key="2">
    <source>
        <dbReference type="ARBA" id="ARBA00022603"/>
    </source>
</evidence>
<comment type="caution">
    <text evidence="6">The sequence shown here is derived from an EMBL/GenBank/DDBJ whole genome shotgun (WGS) entry which is preliminary data.</text>
</comment>
<dbReference type="PATRIC" id="fig|1232683.4.peg.2898"/>
<evidence type="ECO:0000259" key="5">
    <source>
        <dbReference type="Pfam" id="PF10672"/>
    </source>
</evidence>
<evidence type="ECO:0000256" key="4">
    <source>
        <dbReference type="ARBA" id="ARBA00022691"/>
    </source>
</evidence>
<dbReference type="GO" id="GO:0006364">
    <property type="term" value="P:rRNA processing"/>
    <property type="evidence" value="ECO:0007669"/>
    <property type="project" value="UniProtKB-KW"/>
</dbReference>
<keyword evidence="7" id="KW-1185">Reference proteome</keyword>
<evidence type="ECO:0000256" key="1">
    <source>
        <dbReference type="ARBA" id="ARBA00022552"/>
    </source>
</evidence>
<protein>
    <submittedName>
        <fullName evidence="6">Methyltransferase</fullName>
        <ecNumber evidence="6">2.1.1.-</ecNumber>
    </submittedName>
</protein>
<evidence type="ECO:0000313" key="7">
    <source>
        <dbReference type="Proteomes" id="UP000028252"/>
    </source>
</evidence>
<dbReference type="EC" id="2.1.1.-" evidence="6"/>
<proteinExistence type="predicted"/>
<keyword evidence="4" id="KW-0949">S-adenosyl-L-methionine</keyword>
<dbReference type="Gene3D" id="3.40.50.150">
    <property type="entry name" value="Vaccinia Virus protein VP39"/>
    <property type="match status" value="1"/>
</dbReference>
<sequence length="302" mass="33272">MQRVIESISEQLRLAKGQVRRLFHGRGGLFEGFDWLVVDLLPPVAIIRVYAPDAPEPLDALIAHLIAQSEITGVVVQIRGRGREAQAQVVAGDVPDSLVVDEAGLRFQVRPLQNQNSGLFLDMRPGRAWVRKNAAGARVLNLFAYTCAFSVAAVAGGASAVVNLDMSSGALSTGRRNHQLNDQPADRVTYLALDLLKSWSRVRRHGPYDLIVIDPPSFQPGSFVAERDYRKVLRRLEELTSPGSRILACHNDPACSEAFLKEIMASEAPAFVFQQRLPLADDFPEQNPEQGLKALLYRRAGD</sequence>
<keyword evidence="1" id="KW-0698">rRNA processing</keyword>
<reference evidence="6 7" key="1">
    <citation type="submission" date="2014-04" db="EMBL/GenBank/DDBJ databases">
        <title>Marinobacterium kochiensis sp. nov., isolated from sediment sample collected from Kochi backwaters in Kerala, India.</title>
        <authorList>
            <person name="Singh A."/>
            <person name="Pinnaka A.K."/>
        </authorList>
    </citation>
    <scope>NUCLEOTIDE SEQUENCE [LARGE SCALE GENOMIC DNA]</scope>
    <source>
        <strain evidence="6 7">AK27</strain>
    </source>
</reference>
<dbReference type="InterPro" id="IPR029063">
    <property type="entry name" value="SAM-dependent_MTases_sf"/>
</dbReference>
<dbReference type="STRING" id="1232683.ADIMK_2947"/>
<gene>
    <name evidence="6" type="ORF">ADIMK_2947</name>
</gene>
<dbReference type="GO" id="GO:0008168">
    <property type="term" value="F:methyltransferase activity"/>
    <property type="evidence" value="ECO:0007669"/>
    <property type="project" value="UniProtKB-KW"/>
</dbReference>